<accession>A0A3M7SZ10</accession>
<dbReference type="EMBL" id="REGN01000588">
    <property type="protein sequence ID" value="RNA40810.1"/>
    <property type="molecule type" value="Genomic_DNA"/>
</dbReference>
<reference evidence="2 3" key="1">
    <citation type="journal article" date="2018" name="Sci. Rep.">
        <title>Genomic signatures of local adaptation to the degree of environmental predictability in rotifers.</title>
        <authorList>
            <person name="Franch-Gras L."/>
            <person name="Hahn C."/>
            <person name="Garcia-Roger E.M."/>
            <person name="Carmona M.J."/>
            <person name="Serra M."/>
            <person name="Gomez A."/>
        </authorList>
    </citation>
    <scope>NUCLEOTIDE SEQUENCE [LARGE SCALE GENOMIC DNA]</scope>
    <source>
        <strain evidence="2">HYR1</strain>
    </source>
</reference>
<organism evidence="2 3">
    <name type="scientific">Brachionus plicatilis</name>
    <name type="common">Marine rotifer</name>
    <name type="synonym">Brachionus muelleri</name>
    <dbReference type="NCBI Taxonomy" id="10195"/>
    <lineage>
        <taxon>Eukaryota</taxon>
        <taxon>Metazoa</taxon>
        <taxon>Spiralia</taxon>
        <taxon>Gnathifera</taxon>
        <taxon>Rotifera</taxon>
        <taxon>Eurotatoria</taxon>
        <taxon>Monogononta</taxon>
        <taxon>Pseudotrocha</taxon>
        <taxon>Ploima</taxon>
        <taxon>Brachionidae</taxon>
        <taxon>Brachionus</taxon>
    </lineage>
</organism>
<name>A0A3M7SZ10_BRAPC</name>
<keyword evidence="1" id="KW-0472">Membrane</keyword>
<comment type="caution">
    <text evidence="2">The sequence shown here is derived from an EMBL/GenBank/DDBJ whole genome shotgun (WGS) entry which is preliminary data.</text>
</comment>
<evidence type="ECO:0000313" key="3">
    <source>
        <dbReference type="Proteomes" id="UP000276133"/>
    </source>
</evidence>
<dbReference type="Proteomes" id="UP000276133">
    <property type="component" value="Unassembled WGS sequence"/>
</dbReference>
<sequence>MVAIFKESKRISTENLSRLFDKEMTGKLCFKIFEKGFLFIFKKHADTYIKNCVIRTIISLKIRFFLYFEALILLLLYYSQQLPKIKNYRHIT</sequence>
<evidence type="ECO:0000256" key="1">
    <source>
        <dbReference type="SAM" id="Phobius"/>
    </source>
</evidence>
<keyword evidence="1" id="KW-1133">Transmembrane helix</keyword>
<keyword evidence="3" id="KW-1185">Reference proteome</keyword>
<dbReference type="AlphaFoldDB" id="A0A3M7SZ10"/>
<evidence type="ECO:0000313" key="2">
    <source>
        <dbReference type="EMBL" id="RNA40810.1"/>
    </source>
</evidence>
<protein>
    <submittedName>
        <fullName evidence="2">Uncharacterized protein</fullName>
    </submittedName>
</protein>
<keyword evidence="1" id="KW-0812">Transmembrane</keyword>
<feature type="transmembrane region" description="Helical" evidence="1">
    <location>
        <begin position="64"/>
        <end position="80"/>
    </location>
</feature>
<proteinExistence type="predicted"/>
<gene>
    <name evidence="2" type="ORF">BpHYR1_022802</name>
</gene>